<dbReference type="InterPro" id="IPR029470">
    <property type="entry name" value="PDDEXK_4"/>
</dbReference>
<gene>
    <name evidence="1" type="ORF">HOO69_23720</name>
</gene>
<accession>A0AAE7DZQ0</accession>
<evidence type="ECO:0008006" key="3">
    <source>
        <dbReference type="Google" id="ProtNLM"/>
    </source>
</evidence>
<evidence type="ECO:0000313" key="2">
    <source>
        <dbReference type="Proteomes" id="UP000501443"/>
    </source>
</evidence>
<name>A0AAE7DZQ0_9VIBR</name>
<sequence>MSIFSEFEGLSGENLSSAILHYLLLNSEEVRDSFISLLSRKSPDGIIDYRQHFSIRKEYPTQDEKLGNGRLDLLLQVDEFVIGIENKFHASFQPNQPEKYQSSINKVADLMGEINQAKVSPLLFILCPEYKLQDAQEKIKLSPHNMGVVTWEEIHAELDKIESVLNPVANMVLRELKGYLVNQFSFMPLYNKKYHHLRSSFPEYGTSLQHELISQIWGLFPNPVSNLSNGKEWIGYPFLTDLDNGQRGWYGFLPKTALQSSSDNEAELIIATTYELASLGDGLTKVELDYENFLGDGVPCYAYKVEFDETWNTQMAWEKRLSNYQLVAFSGRFGNCDHGGNKITGSVVTPALLERNGIKVYNQHTIAYLGTSSRVN</sequence>
<dbReference type="Proteomes" id="UP000501443">
    <property type="component" value="Chromosome 2"/>
</dbReference>
<reference evidence="1 2" key="1">
    <citation type="submission" date="2020-05" db="EMBL/GenBank/DDBJ databases">
        <title>First description outside Europe of the emergent pathogen for shellfish aquaculture Vibrio europaeus.</title>
        <authorList>
            <person name="Dubert J."/>
            <person name="Rojas R."/>
        </authorList>
    </citation>
    <scope>NUCLEOTIDE SEQUENCE [LARGE SCALE GENOMIC DNA]</scope>
    <source>
        <strain evidence="1 2">NPI-1</strain>
    </source>
</reference>
<dbReference type="AlphaFoldDB" id="A0AAE7DZQ0"/>
<dbReference type="EMBL" id="CP053543">
    <property type="protein sequence ID" value="QJY39864.1"/>
    <property type="molecule type" value="Genomic_DNA"/>
</dbReference>
<organism evidence="1 2">
    <name type="scientific">Vibrio europaeus</name>
    <dbReference type="NCBI Taxonomy" id="300876"/>
    <lineage>
        <taxon>Bacteria</taxon>
        <taxon>Pseudomonadati</taxon>
        <taxon>Pseudomonadota</taxon>
        <taxon>Gammaproteobacteria</taxon>
        <taxon>Vibrionales</taxon>
        <taxon>Vibrionaceae</taxon>
        <taxon>Vibrio</taxon>
        <taxon>Vibrio oreintalis group</taxon>
    </lineage>
</organism>
<proteinExistence type="predicted"/>
<evidence type="ECO:0000313" key="1">
    <source>
        <dbReference type="EMBL" id="QJY39864.1"/>
    </source>
</evidence>
<protein>
    <recommendedName>
        <fullName evidence="3">PD-(D/E)XK nuclease superfamily protein</fullName>
    </recommendedName>
</protein>
<dbReference type="RefSeq" id="WP_171803574.1">
    <property type="nucleotide sequence ID" value="NZ_CP053543.1"/>
</dbReference>
<dbReference type="Pfam" id="PF14281">
    <property type="entry name" value="PDDEXK_4"/>
    <property type="match status" value="1"/>
</dbReference>